<dbReference type="AlphaFoldDB" id="A0A1L1P7R0"/>
<accession>A0A1L1P7R0</accession>
<protein>
    <submittedName>
        <fullName evidence="2">Uncharacterized protein</fullName>
    </submittedName>
</protein>
<gene>
    <name evidence="2" type="ORF">BN948_00161</name>
</gene>
<keyword evidence="3" id="KW-1185">Reference proteome</keyword>
<reference evidence="3" key="1">
    <citation type="submission" date="2014-11" db="EMBL/GenBank/DDBJ databases">
        <title>Draft genome sequence of Hydrogenophaga intermedia S1.</title>
        <authorList>
            <person name="Gan H.M."/>
            <person name="Chew T.H."/>
            <person name="Stolz A."/>
        </authorList>
    </citation>
    <scope>NUCLEOTIDE SEQUENCE [LARGE SCALE GENOMIC DNA]</scope>
    <source>
        <strain evidence="3">S1</strain>
    </source>
</reference>
<feature type="region of interest" description="Disordered" evidence="1">
    <location>
        <begin position="1"/>
        <end position="28"/>
    </location>
</feature>
<name>A0A1L1P7R0_HYDIT</name>
<proteinExistence type="predicted"/>
<evidence type="ECO:0000313" key="2">
    <source>
        <dbReference type="EMBL" id="CDN85768.1"/>
    </source>
</evidence>
<evidence type="ECO:0000256" key="1">
    <source>
        <dbReference type="SAM" id="MobiDB-lite"/>
    </source>
</evidence>
<organism evidence="2 3">
    <name type="scientific">Hydrogenophaga intermedia</name>
    <dbReference type="NCBI Taxonomy" id="65786"/>
    <lineage>
        <taxon>Bacteria</taxon>
        <taxon>Pseudomonadati</taxon>
        <taxon>Pseudomonadota</taxon>
        <taxon>Betaproteobacteria</taxon>
        <taxon>Burkholderiales</taxon>
        <taxon>Comamonadaceae</taxon>
        <taxon>Hydrogenophaga</taxon>
    </lineage>
</organism>
<sequence>MLVPQSDTLLPLHYPGRRKGPPRAVKTPHPLSQISHAFYPGAQIQQHVVPTDLNSLLSMLDAPRPEGQRYIVTSKQCTRTPSGKDHYHTTVLDEASGIFYRAGHLTGIMSLLKGVAKRRGPAVLLLRGSERYTGPAAACEA</sequence>
<evidence type="ECO:0000313" key="3">
    <source>
        <dbReference type="Proteomes" id="UP000028878"/>
    </source>
</evidence>
<dbReference type="EMBL" id="CCAE010000001">
    <property type="protein sequence ID" value="CDN85768.1"/>
    <property type="molecule type" value="Genomic_DNA"/>
</dbReference>
<dbReference type="Proteomes" id="UP000028878">
    <property type="component" value="Unassembled WGS sequence"/>
</dbReference>